<dbReference type="AlphaFoldDB" id="A0A8J4LK41"/>
<evidence type="ECO:0000259" key="4">
    <source>
        <dbReference type="PROSITE" id="PS50055"/>
    </source>
</evidence>
<feature type="region of interest" description="Disordered" evidence="2">
    <location>
        <begin position="260"/>
        <end position="283"/>
    </location>
</feature>
<proteinExistence type="predicted"/>
<dbReference type="Pfam" id="PF22785">
    <property type="entry name" value="Tc-R-P"/>
    <property type="match status" value="1"/>
</dbReference>
<feature type="domain" description="Tyrosine specific protein phosphatases" evidence="5">
    <location>
        <begin position="150"/>
        <end position="217"/>
    </location>
</feature>
<feature type="compositionally biased region" description="Gly residues" evidence="2">
    <location>
        <begin position="264"/>
        <end position="274"/>
    </location>
</feature>
<feature type="region of interest" description="Disordered" evidence="2">
    <location>
        <begin position="745"/>
        <end position="795"/>
    </location>
</feature>
<dbReference type="Gene3D" id="3.90.190.10">
    <property type="entry name" value="Protein tyrosine phosphatase superfamily"/>
    <property type="match status" value="1"/>
</dbReference>
<dbReference type="InterPro" id="IPR003595">
    <property type="entry name" value="Tyr_Pase_cat"/>
</dbReference>
<dbReference type="InterPro" id="IPR020422">
    <property type="entry name" value="TYR_PHOSPHATASE_DUAL_dom"/>
</dbReference>
<evidence type="ECO:0000259" key="3">
    <source>
        <dbReference type="PROSITE" id="PS50054"/>
    </source>
</evidence>
<keyword evidence="1" id="KW-0378">Hydrolase</keyword>
<dbReference type="EMBL" id="BNCQ01000008">
    <property type="protein sequence ID" value="GIM00503.1"/>
    <property type="molecule type" value="Genomic_DNA"/>
</dbReference>
<evidence type="ECO:0000313" key="7">
    <source>
        <dbReference type="Proteomes" id="UP000722791"/>
    </source>
</evidence>
<dbReference type="SMART" id="SM00404">
    <property type="entry name" value="PTPc_motif"/>
    <property type="match status" value="1"/>
</dbReference>
<dbReference type="PROSITE" id="PS50055">
    <property type="entry name" value="TYR_PHOSPHATASE_PTP"/>
    <property type="match status" value="1"/>
</dbReference>
<comment type="caution">
    <text evidence="6">The sequence shown here is derived from an EMBL/GenBank/DDBJ whole genome shotgun (WGS) entry which is preliminary data.</text>
</comment>
<feature type="compositionally biased region" description="Polar residues" evidence="2">
    <location>
        <begin position="758"/>
        <end position="769"/>
    </location>
</feature>
<dbReference type="Proteomes" id="UP000722791">
    <property type="component" value="Unassembled WGS sequence"/>
</dbReference>
<dbReference type="PANTHER" id="PTHR23339">
    <property type="entry name" value="TYROSINE SPECIFIC PROTEIN PHOSPHATASE AND DUAL SPECIFICITY PROTEIN PHOSPHATASE"/>
    <property type="match status" value="1"/>
</dbReference>
<reference evidence="6" key="1">
    <citation type="journal article" date="2021" name="Proc. Natl. Acad. Sci. U.S.A.">
        <title>Three genomes in the algal genus Volvox reveal the fate of a haploid sex-determining region after a transition to homothallism.</title>
        <authorList>
            <person name="Yamamoto K."/>
            <person name="Hamaji T."/>
            <person name="Kawai-Toyooka H."/>
            <person name="Matsuzaki R."/>
            <person name="Takahashi F."/>
            <person name="Nishimura Y."/>
            <person name="Kawachi M."/>
            <person name="Noguchi H."/>
            <person name="Minakuchi Y."/>
            <person name="Umen J.G."/>
            <person name="Toyoda A."/>
            <person name="Nozaki H."/>
        </authorList>
    </citation>
    <scope>NUCLEOTIDE SEQUENCE</scope>
    <source>
        <strain evidence="6">NIES-3785</strain>
    </source>
</reference>
<evidence type="ECO:0000256" key="1">
    <source>
        <dbReference type="ARBA" id="ARBA00022801"/>
    </source>
</evidence>
<evidence type="ECO:0000256" key="2">
    <source>
        <dbReference type="SAM" id="MobiDB-lite"/>
    </source>
</evidence>
<protein>
    <submittedName>
        <fullName evidence="6">Uncharacterized protein</fullName>
    </submittedName>
</protein>
<dbReference type="InterPro" id="IPR050561">
    <property type="entry name" value="PTP"/>
</dbReference>
<accession>A0A8J4LK41</accession>
<evidence type="ECO:0000313" key="6">
    <source>
        <dbReference type="EMBL" id="GIM00503.1"/>
    </source>
</evidence>
<evidence type="ECO:0000259" key="5">
    <source>
        <dbReference type="PROSITE" id="PS50056"/>
    </source>
</evidence>
<sequence>MGAGASSQTPTRYKWAQDHTLRGPWTFLFKEKVQCACEGSKWCTRENPARQKTANAIPGLHSDWVSDKVLAMARPWQSHVEQYKMVEAFQQAKIGMILNLQEVGEHASCGPGNLPHCGFTYDPETFMAAGIGYYNFSWRDMGVPSLDRMMDIVQVMDFVTRVEGRKIAVHCHAGLGRTGLAIACFFVFSGLYDSPEAAIAAVRKNRPGAVQTSRQVAFVTIFAQYLQHLRCVFPTPKHPTPNRPPPHSNSAANIADADTAATISGGGGGGGGGSLETKSAPPPGVLLKDGLLGRRETGTAVVGVYSSGLTVTVPLQASAATAPPGTGGGDMFTEADLGLSQHLPWNDAFQIQPQHAAEFCPRPPRTYTEALARQARLLHGSERRAFLRLHKLVKEAVFAIIAAAHAFQPTTRSSTRALLALPSILEDEQQGAMQRSKSGAAAMAAALAAAGNTGGGGRSPLAPPLPPSFAHLLSYLIAHHGPSYVDSDALAPLMAHKAYAAAVGPQVESPAVLAAVLQLCHQVNAGQYAGLDRAPLLVVVMLLEAFFANFRGGAEPASLTAGCLSAISKSYQDLFNGQMPAPPSRPSTADGNANENDSGAPAAGATGGAAAPGGGPIPAVSLEYARQAYEILEPLEPPDSELLLVFAAMLRVVARGSGPGSEDAVVEVGKWATRLLLGKLSRLPEAEEAVLSFLWYLAGRDEAYAMLVLLKRQRIAGLPKRSKPSTGAPDIAAMLQATAASLAAAASPPPPAPAVEVSTDSMSGTTGTPATLVAPMSVGDGSSTEGGSALPSPGVNGNEGFAATAAAAAVTMQAMQMSQLLSQDLQQLYRVSFREALAGITTVVYPPPAAVGRVDVHDVWR</sequence>
<feature type="compositionally biased region" description="Polar residues" evidence="2">
    <location>
        <begin position="586"/>
        <end position="597"/>
    </location>
</feature>
<name>A0A8J4LK41_9CHLO</name>
<dbReference type="GO" id="GO:0004725">
    <property type="term" value="F:protein tyrosine phosphatase activity"/>
    <property type="evidence" value="ECO:0007669"/>
    <property type="project" value="InterPro"/>
</dbReference>
<gene>
    <name evidence="6" type="ORF">Vretimale_5305</name>
</gene>
<dbReference type="PROSITE" id="PS50054">
    <property type="entry name" value="TYR_PHOSPHATASE_DUAL"/>
    <property type="match status" value="1"/>
</dbReference>
<feature type="domain" description="Tyrosine-protein phosphatase" evidence="4">
    <location>
        <begin position="133"/>
        <end position="219"/>
    </location>
</feature>
<dbReference type="InterPro" id="IPR016130">
    <property type="entry name" value="Tyr_Pase_AS"/>
</dbReference>
<dbReference type="SUPFAM" id="SSF52799">
    <property type="entry name" value="(Phosphotyrosine protein) phosphatases II"/>
    <property type="match status" value="1"/>
</dbReference>
<dbReference type="PRINTS" id="PR00700">
    <property type="entry name" value="PRTYPHPHTASE"/>
</dbReference>
<dbReference type="PROSITE" id="PS50056">
    <property type="entry name" value="TYR_PHOSPHATASE_2"/>
    <property type="match status" value="1"/>
</dbReference>
<feature type="region of interest" description="Disordered" evidence="2">
    <location>
        <begin position="577"/>
        <end position="610"/>
    </location>
</feature>
<dbReference type="InterPro" id="IPR029021">
    <property type="entry name" value="Prot-tyrosine_phosphatase-like"/>
</dbReference>
<dbReference type="PROSITE" id="PS00383">
    <property type="entry name" value="TYR_PHOSPHATASE_1"/>
    <property type="match status" value="1"/>
</dbReference>
<dbReference type="FunFam" id="3.90.190.10:FF:000209">
    <property type="entry name" value="Protein tyrosine phosphatase 1"/>
    <property type="match status" value="1"/>
</dbReference>
<dbReference type="InterPro" id="IPR000242">
    <property type="entry name" value="PTP_cat"/>
</dbReference>
<feature type="domain" description="Tyrosine-protein phosphatase" evidence="3">
    <location>
        <begin position="60"/>
        <end position="231"/>
    </location>
</feature>
<organism evidence="6 7">
    <name type="scientific">Volvox reticuliferus</name>
    <dbReference type="NCBI Taxonomy" id="1737510"/>
    <lineage>
        <taxon>Eukaryota</taxon>
        <taxon>Viridiplantae</taxon>
        <taxon>Chlorophyta</taxon>
        <taxon>core chlorophytes</taxon>
        <taxon>Chlorophyceae</taxon>
        <taxon>CS clade</taxon>
        <taxon>Chlamydomonadales</taxon>
        <taxon>Volvocaceae</taxon>
        <taxon>Volvox</taxon>
    </lineage>
</organism>
<dbReference type="InterPro" id="IPR000387">
    <property type="entry name" value="Tyr_Pase_dom"/>
</dbReference>